<protein>
    <recommendedName>
        <fullName evidence="1">HNH domain-containing protein</fullName>
    </recommendedName>
</protein>
<dbReference type="InterPro" id="IPR003615">
    <property type="entry name" value="HNH_nuc"/>
</dbReference>
<dbReference type="Gene3D" id="1.10.30.50">
    <property type="match status" value="1"/>
</dbReference>
<dbReference type="Proteomes" id="UP000028981">
    <property type="component" value="Unassembled WGS sequence"/>
</dbReference>
<gene>
    <name evidence="2" type="ORF">JP75_25450</name>
</gene>
<dbReference type="AlphaFoldDB" id="A0A087LQN9"/>
<evidence type="ECO:0000313" key="2">
    <source>
        <dbReference type="EMBL" id="KFL26942.1"/>
    </source>
</evidence>
<dbReference type="GO" id="GO:0008270">
    <property type="term" value="F:zinc ion binding"/>
    <property type="evidence" value="ECO:0007669"/>
    <property type="project" value="InterPro"/>
</dbReference>
<comment type="caution">
    <text evidence="2">The sequence shown here is derived from an EMBL/GenBank/DDBJ whole genome shotgun (WGS) entry which is preliminary data.</text>
</comment>
<sequence>MRCDACSREYGEVPEYLRTSVFEAHHVVPVHLAGERKTRVEDLALLCASCHRLIHRVIAREKRWIGVSEFAAIIG</sequence>
<feature type="domain" description="HNH" evidence="1">
    <location>
        <begin position="3"/>
        <end position="55"/>
    </location>
</feature>
<dbReference type="EMBL" id="JQGC01000064">
    <property type="protein sequence ID" value="KFL26942.1"/>
    <property type="molecule type" value="Genomic_DNA"/>
</dbReference>
<evidence type="ECO:0000259" key="1">
    <source>
        <dbReference type="Pfam" id="PF01844"/>
    </source>
</evidence>
<reference evidence="2 3" key="1">
    <citation type="submission" date="2014-08" db="EMBL/GenBank/DDBJ databases">
        <authorList>
            <person name="Hassan Y.I."/>
            <person name="Lepp D."/>
            <person name="Zhou T."/>
        </authorList>
    </citation>
    <scope>NUCLEOTIDE SEQUENCE [LARGE SCALE GENOMIC DNA]</scope>
    <source>
        <strain evidence="2 3">IFO13584</strain>
    </source>
</reference>
<dbReference type="GO" id="GO:0003676">
    <property type="term" value="F:nucleic acid binding"/>
    <property type="evidence" value="ECO:0007669"/>
    <property type="project" value="InterPro"/>
</dbReference>
<proteinExistence type="predicted"/>
<organism evidence="2 3">
    <name type="scientific">Devosia riboflavina</name>
    <dbReference type="NCBI Taxonomy" id="46914"/>
    <lineage>
        <taxon>Bacteria</taxon>
        <taxon>Pseudomonadati</taxon>
        <taxon>Pseudomonadota</taxon>
        <taxon>Alphaproteobacteria</taxon>
        <taxon>Hyphomicrobiales</taxon>
        <taxon>Devosiaceae</taxon>
        <taxon>Devosia</taxon>
    </lineage>
</organism>
<keyword evidence="3" id="KW-1185">Reference proteome</keyword>
<dbReference type="Pfam" id="PF01844">
    <property type="entry name" value="HNH"/>
    <property type="match status" value="1"/>
</dbReference>
<name>A0A087LQN9_9HYPH</name>
<accession>A0A087LQN9</accession>
<evidence type="ECO:0000313" key="3">
    <source>
        <dbReference type="Proteomes" id="UP000028981"/>
    </source>
</evidence>
<dbReference type="GO" id="GO:0004519">
    <property type="term" value="F:endonuclease activity"/>
    <property type="evidence" value="ECO:0007669"/>
    <property type="project" value="InterPro"/>
</dbReference>
<dbReference type="CDD" id="cd00085">
    <property type="entry name" value="HNHc"/>
    <property type="match status" value="1"/>
</dbReference>
<dbReference type="InterPro" id="IPR002711">
    <property type="entry name" value="HNH"/>
</dbReference>